<name>A0ACC0DFP7_9PEZI</name>
<organism evidence="1 2">
    <name type="scientific">Hypoxylon rubiginosum</name>
    <dbReference type="NCBI Taxonomy" id="110542"/>
    <lineage>
        <taxon>Eukaryota</taxon>
        <taxon>Fungi</taxon>
        <taxon>Dikarya</taxon>
        <taxon>Ascomycota</taxon>
        <taxon>Pezizomycotina</taxon>
        <taxon>Sordariomycetes</taxon>
        <taxon>Xylariomycetidae</taxon>
        <taxon>Xylariales</taxon>
        <taxon>Hypoxylaceae</taxon>
        <taxon>Hypoxylon</taxon>
    </lineage>
</organism>
<evidence type="ECO:0000313" key="2">
    <source>
        <dbReference type="Proteomes" id="UP001497680"/>
    </source>
</evidence>
<evidence type="ECO:0000313" key="1">
    <source>
        <dbReference type="EMBL" id="KAI6091522.1"/>
    </source>
</evidence>
<reference evidence="1 2" key="1">
    <citation type="journal article" date="2022" name="New Phytol.">
        <title>Ecological generalism drives hyperdiversity of secondary metabolite gene clusters in xylarialean endophytes.</title>
        <authorList>
            <person name="Franco M.E.E."/>
            <person name="Wisecaver J.H."/>
            <person name="Arnold A.E."/>
            <person name="Ju Y.M."/>
            <person name="Slot J.C."/>
            <person name="Ahrendt S."/>
            <person name="Moore L.P."/>
            <person name="Eastman K.E."/>
            <person name="Scott K."/>
            <person name="Konkel Z."/>
            <person name="Mondo S.J."/>
            <person name="Kuo A."/>
            <person name="Hayes R.D."/>
            <person name="Haridas S."/>
            <person name="Andreopoulos B."/>
            <person name="Riley R."/>
            <person name="LaButti K."/>
            <person name="Pangilinan J."/>
            <person name="Lipzen A."/>
            <person name="Amirebrahimi M."/>
            <person name="Yan J."/>
            <person name="Adam C."/>
            <person name="Keymanesh K."/>
            <person name="Ng V."/>
            <person name="Louie K."/>
            <person name="Northen T."/>
            <person name="Drula E."/>
            <person name="Henrissat B."/>
            <person name="Hsieh H.M."/>
            <person name="Youens-Clark K."/>
            <person name="Lutzoni F."/>
            <person name="Miadlikowska J."/>
            <person name="Eastwood D.C."/>
            <person name="Hamelin R.C."/>
            <person name="Grigoriev I.V."/>
            <person name="U'Ren J.M."/>
        </authorList>
    </citation>
    <scope>NUCLEOTIDE SEQUENCE [LARGE SCALE GENOMIC DNA]</scope>
    <source>
        <strain evidence="1 2">ER1909</strain>
    </source>
</reference>
<sequence length="229" mass="25810">MDSHNLSWAKGEVAFLKSAEDLCDADWSALAGQIPERAMGHPVIILDQNTESKEYVVTTVSAYKSGQWNNFLPPWNQSCHKNKNRSAFLAFAGSEKPSKAQKHLELQQGCWPKPETSWVYSGNFHVVPASALREFRQRSRLSMTQDSFRQLLDAMTKNSNFANRWTPPRTNRRKCNNSWPRRDSRGSTSSTSSTSSASSSPYSTPSTTPSTTPPTSPTRAHKKNWRDRN</sequence>
<keyword evidence="2" id="KW-1185">Reference proteome</keyword>
<protein>
    <submittedName>
        <fullName evidence="1">Uncharacterized protein</fullName>
    </submittedName>
</protein>
<comment type="caution">
    <text evidence="1">The sequence shown here is derived from an EMBL/GenBank/DDBJ whole genome shotgun (WGS) entry which is preliminary data.</text>
</comment>
<accession>A0ACC0DFP7</accession>
<gene>
    <name evidence="1" type="ORF">F4821DRAFT_187284</name>
</gene>
<proteinExistence type="predicted"/>
<dbReference type="EMBL" id="MU394286">
    <property type="protein sequence ID" value="KAI6091522.1"/>
    <property type="molecule type" value="Genomic_DNA"/>
</dbReference>
<dbReference type="Proteomes" id="UP001497680">
    <property type="component" value="Unassembled WGS sequence"/>
</dbReference>